<dbReference type="SUPFAM" id="SSF52540">
    <property type="entry name" value="P-loop containing nucleoside triphosphate hydrolases"/>
    <property type="match status" value="1"/>
</dbReference>
<dbReference type="InterPro" id="IPR003593">
    <property type="entry name" value="AAA+_ATPase"/>
</dbReference>
<dbReference type="Pfam" id="PF08352">
    <property type="entry name" value="oligo_HPY"/>
    <property type="match status" value="1"/>
</dbReference>
<keyword evidence="3" id="KW-0547">Nucleotide-binding</keyword>
<dbReference type="GO" id="GO:0055085">
    <property type="term" value="P:transmembrane transport"/>
    <property type="evidence" value="ECO:0007669"/>
    <property type="project" value="UniProtKB-ARBA"/>
</dbReference>
<dbReference type="PROSITE" id="PS50893">
    <property type="entry name" value="ABC_TRANSPORTER_2"/>
    <property type="match status" value="1"/>
</dbReference>
<keyword evidence="9" id="KW-1185">Reference proteome</keyword>
<dbReference type="Proteomes" id="UP000294321">
    <property type="component" value="Chromosome"/>
</dbReference>
<dbReference type="InterPro" id="IPR017871">
    <property type="entry name" value="ABC_transporter-like_CS"/>
</dbReference>
<proteinExistence type="inferred from homology"/>
<dbReference type="RefSeq" id="WP_133441926.1">
    <property type="nucleotide sequence ID" value="NZ_CP034726.1"/>
</dbReference>
<evidence type="ECO:0000256" key="6">
    <source>
        <dbReference type="ARBA" id="ARBA00022927"/>
    </source>
</evidence>
<evidence type="ECO:0000256" key="1">
    <source>
        <dbReference type="ARBA" id="ARBA00005417"/>
    </source>
</evidence>
<keyword evidence="5" id="KW-0571">Peptide transport</keyword>
<dbReference type="GO" id="GO:0015833">
    <property type="term" value="P:peptide transport"/>
    <property type="evidence" value="ECO:0007669"/>
    <property type="project" value="UniProtKB-KW"/>
</dbReference>
<name>A0A4P6ZLF1_9LACO</name>
<dbReference type="OrthoDB" id="9802264at2"/>
<keyword evidence="4 8" id="KW-0067">ATP-binding</keyword>
<keyword evidence="6" id="KW-0653">Protein transport</keyword>
<comment type="similarity">
    <text evidence="1">Belongs to the ABC transporter superfamily.</text>
</comment>
<evidence type="ECO:0000256" key="4">
    <source>
        <dbReference type="ARBA" id="ARBA00022840"/>
    </source>
</evidence>
<dbReference type="InterPro" id="IPR003439">
    <property type="entry name" value="ABC_transporter-like_ATP-bd"/>
</dbReference>
<evidence type="ECO:0000256" key="2">
    <source>
        <dbReference type="ARBA" id="ARBA00022448"/>
    </source>
</evidence>
<dbReference type="KEGG" id="lji:ELX58_04275"/>
<dbReference type="PANTHER" id="PTHR43776:SF8">
    <property type="entry name" value="ABC TRANSPORTER, ATP-BINDING PROTEIN"/>
    <property type="match status" value="1"/>
</dbReference>
<evidence type="ECO:0000313" key="9">
    <source>
        <dbReference type="Proteomes" id="UP000294321"/>
    </source>
</evidence>
<dbReference type="GO" id="GO:0015031">
    <property type="term" value="P:protein transport"/>
    <property type="evidence" value="ECO:0007669"/>
    <property type="project" value="UniProtKB-KW"/>
</dbReference>
<gene>
    <name evidence="8" type="ORF">ELX58_04275</name>
</gene>
<dbReference type="SMART" id="SM00382">
    <property type="entry name" value="AAA"/>
    <property type="match status" value="1"/>
</dbReference>
<dbReference type="InterPro" id="IPR027417">
    <property type="entry name" value="P-loop_NTPase"/>
</dbReference>
<sequence>MSKIIQLKHLKVFYPIRGGFWNRVVKYVKAVNDISFSINTGETYGLVGESGSGKSTLGRAIVGLQKITSGKVYYKGHDVTTKHERKALKYNHDVQMIFQDAASSLNPQKRIKDIIDQPLINFTNLNKEQIHQHIGNILKIVGLHASDMYKYPFQFSGGQRQRIDIARAIITHPKLIVADEPVSALDLSVQAQVLNFMKKIQKRFNISYLFISHDLGVIRHMCDNIAIMNHGHLLEIGTRDDIYNRPLHIYTRRLLSAIPEIDVLHREEHRQHRLKVEKEFQDDKDFYYQKNGDPFPMTKVSPTHWVALPKDRVAKLEQKLKGEA</sequence>
<reference evidence="9" key="1">
    <citation type="submission" date="2018-12" db="EMBL/GenBank/DDBJ databases">
        <title>A new species of lactobacillus.</title>
        <authorList>
            <person name="Jian Y."/>
            <person name="Xin L."/>
            <person name="Hong Z.J."/>
            <person name="Ming L.Z."/>
            <person name="Hong X.Z."/>
        </authorList>
    </citation>
    <scope>NUCLEOTIDE SEQUENCE [LARGE SCALE GENOMIC DNA]</scope>
    <source>
        <strain evidence="9">HSLZ-75</strain>
    </source>
</reference>
<dbReference type="InterPro" id="IPR013563">
    <property type="entry name" value="Oligopep_ABC_C"/>
</dbReference>
<evidence type="ECO:0000259" key="7">
    <source>
        <dbReference type="PROSITE" id="PS50893"/>
    </source>
</evidence>
<dbReference type="Gene3D" id="3.40.50.300">
    <property type="entry name" value="P-loop containing nucleotide triphosphate hydrolases"/>
    <property type="match status" value="1"/>
</dbReference>
<evidence type="ECO:0000256" key="5">
    <source>
        <dbReference type="ARBA" id="ARBA00022856"/>
    </source>
</evidence>
<evidence type="ECO:0000256" key="3">
    <source>
        <dbReference type="ARBA" id="ARBA00022741"/>
    </source>
</evidence>
<dbReference type="GO" id="GO:0016887">
    <property type="term" value="F:ATP hydrolysis activity"/>
    <property type="evidence" value="ECO:0007669"/>
    <property type="project" value="InterPro"/>
</dbReference>
<keyword evidence="2" id="KW-0813">Transport</keyword>
<feature type="domain" description="ABC transporter" evidence="7">
    <location>
        <begin position="5"/>
        <end position="255"/>
    </location>
</feature>
<dbReference type="AlphaFoldDB" id="A0A4P6ZLF1"/>
<dbReference type="FunFam" id="3.40.50.300:FF:000016">
    <property type="entry name" value="Oligopeptide ABC transporter ATP-binding component"/>
    <property type="match status" value="1"/>
</dbReference>
<protein>
    <submittedName>
        <fullName evidence="8">ABC transporter ATP-binding protein</fullName>
    </submittedName>
</protein>
<accession>A0A4P6ZLF1</accession>
<organism evidence="8 9">
    <name type="scientific">Acetilactobacillus jinshanensis</name>
    <dbReference type="NCBI Taxonomy" id="1720083"/>
    <lineage>
        <taxon>Bacteria</taxon>
        <taxon>Bacillati</taxon>
        <taxon>Bacillota</taxon>
        <taxon>Bacilli</taxon>
        <taxon>Lactobacillales</taxon>
        <taxon>Lactobacillaceae</taxon>
        <taxon>Acetilactobacillus</taxon>
    </lineage>
</organism>
<dbReference type="InterPro" id="IPR050319">
    <property type="entry name" value="ABC_transp_ATP-bind"/>
</dbReference>
<dbReference type="PROSITE" id="PS00211">
    <property type="entry name" value="ABC_TRANSPORTER_1"/>
    <property type="match status" value="1"/>
</dbReference>
<dbReference type="EMBL" id="CP034726">
    <property type="protein sequence ID" value="QBP18367.1"/>
    <property type="molecule type" value="Genomic_DNA"/>
</dbReference>
<dbReference type="GO" id="GO:0005524">
    <property type="term" value="F:ATP binding"/>
    <property type="evidence" value="ECO:0007669"/>
    <property type="project" value="UniProtKB-KW"/>
</dbReference>
<dbReference type="CDD" id="cd03257">
    <property type="entry name" value="ABC_NikE_OppD_transporters"/>
    <property type="match status" value="1"/>
</dbReference>
<dbReference type="Pfam" id="PF00005">
    <property type="entry name" value="ABC_tran"/>
    <property type="match status" value="1"/>
</dbReference>
<evidence type="ECO:0000313" key="8">
    <source>
        <dbReference type="EMBL" id="QBP18367.1"/>
    </source>
</evidence>
<dbReference type="PANTHER" id="PTHR43776">
    <property type="entry name" value="TRANSPORT ATP-BINDING PROTEIN"/>
    <property type="match status" value="1"/>
</dbReference>